<feature type="domain" description="Fibronectin type-III" evidence="10">
    <location>
        <begin position="508"/>
        <end position="602"/>
    </location>
</feature>
<feature type="transmembrane region" description="Helical" evidence="9">
    <location>
        <begin position="305"/>
        <end position="328"/>
    </location>
</feature>
<reference evidence="12" key="2">
    <citation type="submission" date="2020-10" db="UniProtKB">
        <authorList>
            <consortium name="WormBaseParasite"/>
        </authorList>
    </citation>
    <scope>IDENTIFICATION</scope>
</reference>
<dbReference type="WBParaSite" id="Pan_g17154.t1">
    <property type="protein sequence ID" value="Pan_g17154.t1"/>
    <property type="gene ID" value="Pan_g17154"/>
</dbReference>
<feature type="transmembrane region" description="Helical" evidence="9">
    <location>
        <begin position="169"/>
        <end position="192"/>
    </location>
</feature>
<comment type="similarity">
    <text evidence="8">Belongs to the two pore domain potassium channel (TC 1.A.1.8) family.</text>
</comment>
<evidence type="ECO:0000256" key="6">
    <source>
        <dbReference type="ARBA" id="ARBA00023136"/>
    </source>
</evidence>
<comment type="subcellular location">
    <subcellularLocation>
        <location evidence="1">Membrane</location>
        <topology evidence="1">Multi-pass membrane protein</topology>
    </subcellularLocation>
</comment>
<dbReference type="FunFam" id="2.60.40.10:FF:002244">
    <property type="entry name" value="CBN-TWK-30 protein"/>
    <property type="match status" value="1"/>
</dbReference>
<dbReference type="Pfam" id="PF00041">
    <property type="entry name" value="fn3"/>
    <property type="match status" value="2"/>
</dbReference>
<dbReference type="SUPFAM" id="SSF81324">
    <property type="entry name" value="Voltage-gated potassium channels"/>
    <property type="match status" value="2"/>
</dbReference>
<dbReference type="PRINTS" id="PR01333">
    <property type="entry name" value="2POREKCHANEL"/>
</dbReference>
<protein>
    <submittedName>
        <fullName evidence="12">Fibronectin type-III domain-containing protein</fullName>
    </submittedName>
</protein>
<dbReference type="GO" id="GO:0022841">
    <property type="term" value="F:potassium ion leak channel activity"/>
    <property type="evidence" value="ECO:0007669"/>
    <property type="project" value="TreeGrafter"/>
</dbReference>
<dbReference type="Proteomes" id="UP000492821">
    <property type="component" value="Unassembled WGS sequence"/>
</dbReference>
<dbReference type="Pfam" id="PF07885">
    <property type="entry name" value="Ion_trans_2"/>
    <property type="match status" value="2"/>
</dbReference>
<dbReference type="InterPro" id="IPR013099">
    <property type="entry name" value="K_chnl_dom"/>
</dbReference>
<proteinExistence type="inferred from homology"/>
<keyword evidence="4 9" id="KW-1133">Transmembrane helix</keyword>
<evidence type="ECO:0000256" key="2">
    <source>
        <dbReference type="ARBA" id="ARBA00022448"/>
    </source>
</evidence>
<dbReference type="PANTHER" id="PTHR11003">
    <property type="entry name" value="POTASSIUM CHANNEL, SUBFAMILY K"/>
    <property type="match status" value="1"/>
</dbReference>
<evidence type="ECO:0000256" key="1">
    <source>
        <dbReference type="ARBA" id="ARBA00004141"/>
    </source>
</evidence>
<dbReference type="Gene3D" id="1.10.287.70">
    <property type="match status" value="1"/>
</dbReference>
<name>A0A7E4V6C2_PANRE</name>
<dbReference type="GO" id="GO:0015271">
    <property type="term" value="F:outward rectifier potassium channel activity"/>
    <property type="evidence" value="ECO:0007669"/>
    <property type="project" value="TreeGrafter"/>
</dbReference>
<dbReference type="GO" id="GO:0030322">
    <property type="term" value="P:stabilization of membrane potential"/>
    <property type="evidence" value="ECO:0007669"/>
    <property type="project" value="TreeGrafter"/>
</dbReference>
<dbReference type="PANTHER" id="PTHR11003:SF113">
    <property type="entry name" value="FIBRONECTIN TYPE-III DOMAIN-CONTAINING PROTEIN"/>
    <property type="match status" value="1"/>
</dbReference>
<feature type="transmembrane region" description="Helical" evidence="9">
    <location>
        <begin position="30"/>
        <end position="52"/>
    </location>
</feature>
<keyword evidence="11" id="KW-1185">Reference proteome</keyword>
<dbReference type="SUPFAM" id="SSF49265">
    <property type="entry name" value="Fibronectin type III"/>
    <property type="match status" value="1"/>
</dbReference>
<keyword evidence="6 9" id="KW-0472">Membrane</keyword>
<evidence type="ECO:0000313" key="11">
    <source>
        <dbReference type="Proteomes" id="UP000492821"/>
    </source>
</evidence>
<dbReference type="SMART" id="SM00060">
    <property type="entry name" value="FN3"/>
    <property type="match status" value="2"/>
</dbReference>
<dbReference type="GO" id="GO:0005886">
    <property type="term" value="C:plasma membrane"/>
    <property type="evidence" value="ECO:0007669"/>
    <property type="project" value="TreeGrafter"/>
</dbReference>
<dbReference type="CDD" id="cd00063">
    <property type="entry name" value="FN3"/>
    <property type="match status" value="2"/>
</dbReference>
<dbReference type="AlphaFoldDB" id="A0A7E4V6C2"/>
<keyword evidence="5 8" id="KW-0406">Ion transport</keyword>
<keyword evidence="7 8" id="KW-0407">Ion channel</keyword>
<feature type="transmembrane region" description="Helical" evidence="9">
    <location>
        <begin position="275"/>
        <end position="293"/>
    </location>
</feature>
<accession>A0A7E4V6C2</accession>
<evidence type="ECO:0000256" key="5">
    <source>
        <dbReference type="ARBA" id="ARBA00023065"/>
    </source>
</evidence>
<dbReference type="InterPro" id="IPR013783">
    <property type="entry name" value="Ig-like_fold"/>
</dbReference>
<dbReference type="InterPro" id="IPR036116">
    <property type="entry name" value="FN3_sf"/>
</dbReference>
<evidence type="ECO:0000256" key="8">
    <source>
        <dbReference type="RuleBase" id="RU003857"/>
    </source>
</evidence>
<reference evidence="11" key="1">
    <citation type="journal article" date="2013" name="Genetics">
        <title>The draft genome and transcriptome of Panagrellus redivivus are shaped by the harsh demands of a free-living lifestyle.</title>
        <authorList>
            <person name="Srinivasan J."/>
            <person name="Dillman A.R."/>
            <person name="Macchietto M.G."/>
            <person name="Heikkinen L."/>
            <person name="Lakso M."/>
            <person name="Fracchia K.M."/>
            <person name="Antoshechkin I."/>
            <person name="Mortazavi A."/>
            <person name="Wong G."/>
            <person name="Sternberg P.W."/>
        </authorList>
    </citation>
    <scope>NUCLEOTIDE SEQUENCE [LARGE SCALE GENOMIC DNA]</scope>
    <source>
        <strain evidence="11">MT8872</strain>
    </source>
</reference>
<evidence type="ECO:0000256" key="4">
    <source>
        <dbReference type="ARBA" id="ARBA00022989"/>
    </source>
</evidence>
<feature type="domain" description="Fibronectin type-III" evidence="10">
    <location>
        <begin position="412"/>
        <end position="507"/>
    </location>
</feature>
<evidence type="ECO:0000256" key="3">
    <source>
        <dbReference type="ARBA" id="ARBA00022692"/>
    </source>
</evidence>
<dbReference type="InterPro" id="IPR003280">
    <property type="entry name" value="2pore_dom_K_chnl"/>
</dbReference>
<sequence length="643" mass="74652">MKCCPRLKCQGCCFGKQSAQDLRKRITAKLFSPHIILVVTCICYLIVGAWMLQWLEGGPMQQAKDRELAQIHMDSNLYTQEVWDLANKYKDELTSTNKAELVKKIRGLAKPKFSKYVDDVFAAYRHFRHGFEDDSPAWDFLNAFVFTSTTLTSIGFGFVCPITFWGRAFLLGYCLIGIPLTLVTVANIAKFISESVFHVHYYLWTLWMRFKNRNSREPPTTEEDEIKKLFSDAEDEQEILDRVRLIRFPPIVVFMFAIVYGFFAAALITQWEEWTYLESLYFTFIAILTVGFGDFRPAPNNMLTVLVVILGGVTLTTMCMDVVGRMYLKEIHYLGRKLQTNNPFYLIREAKARRRRAAMASLLAQLARGMIFAHRNYSELARKRSSRRKHKKRESHILPDGKFMFARLPPDPPRECQVVSTSAYSVRLRWEPAFSTDSDVTYNIRYRLKYIKKPEDNKVRELIGITGNSVEIMAIQSCSLYEFRVTAVSRYGEGKPVILVQYTEPQLSPQHILAKKLNANTIELNWEPPYKRTRQVKEYTVYYTDNPAARLCDWQKLTVNGRSVVFPELQYDWFYMFCANAIFKDGQRSPLSRALFIKTDKLEFNSCYVGHSRTIEVMEAISEHTEPSEATPLLRRNFMSFQA</sequence>
<dbReference type="Gene3D" id="2.60.40.10">
    <property type="entry name" value="Immunoglobulins"/>
    <property type="match status" value="2"/>
</dbReference>
<feature type="transmembrane region" description="Helical" evidence="9">
    <location>
        <begin position="248"/>
        <end position="268"/>
    </location>
</feature>
<feature type="transmembrane region" description="Helical" evidence="9">
    <location>
        <begin position="140"/>
        <end position="162"/>
    </location>
</feature>
<keyword evidence="2 8" id="KW-0813">Transport</keyword>
<dbReference type="InterPro" id="IPR003961">
    <property type="entry name" value="FN3_dom"/>
</dbReference>
<organism evidence="11 12">
    <name type="scientific">Panagrellus redivivus</name>
    <name type="common">Microworm</name>
    <dbReference type="NCBI Taxonomy" id="6233"/>
    <lineage>
        <taxon>Eukaryota</taxon>
        <taxon>Metazoa</taxon>
        <taxon>Ecdysozoa</taxon>
        <taxon>Nematoda</taxon>
        <taxon>Chromadorea</taxon>
        <taxon>Rhabditida</taxon>
        <taxon>Tylenchina</taxon>
        <taxon>Panagrolaimomorpha</taxon>
        <taxon>Panagrolaimoidea</taxon>
        <taxon>Panagrolaimidae</taxon>
        <taxon>Panagrellus</taxon>
    </lineage>
</organism>
<evidence type="ECO:0000259" key="10">
    <source>
        <dbReference type="PROSITE" id="PS50853"/>
    </source>
</evidence>
<evidence type="ECO:0000256" key="9">
    <source>
        <dbReference type="SAM" id="Phobius"/>
    </source>
</evidence>
<dbReference type="PROSITE" id="PS50853">
    <property type="entry name" value="FN3"/>
    <property type="match status" value="2"/>
</dbReference>
<evidence type="ECO:0000313" key="12">
    <source>
        <dbReference type="WBParaSite" id="Pan_g17154.t1"/>
    </source>
</evidence>
<evidence type="ECO:0000256" key="7">
    <source>
        <dbReference type="ARBA" id="ARBA00023303"/>
    </source>
</evidence>
<keyword evidence="3 8" id="KW-0812">Transmembrane</keyword>